<dbReference type="AlphaFoldDB" id="A0A0A9CM62"/>
<dbReference type="EMBL" id="GBRH01220486">
    <property type="protein sequence ID" value="JAD77409.1"/>
    <property type="molecule type" value="Transcribed_RNA"/>
</dbReference>
<name>A0A0A9CM62_ARUDO</name>
<evidence type="ECO:0000313" key="1">
    <source>
        <dbReference type="EMBL" id="JAD77409.1"/>
    </source>
</evidence>
<reference evidence="1" key="1">
    <citation type="submission" date="2014-09" db="EMBL/GenBank/DDBJ databases">
        <authorList>
            <person name="Magalhaes I.L.F."/>
            <person name="Oliveira U."/>
            <person name="Santos F.R."/>
            <person name="Vidigal T.H.D.A."/>
            <person name="Brescovit A.D."/>
            <person name="Santos A.J."/>
        </authorList>
    </citation>
    <scope>NUCLEOTIDE SEQUENCE</scope>
    <source>
        <tissue evidence="1">Shoot tissue taken approximately 20 cm above the soil surface</tissue>
    </source>
</reference>
<reference evidence="1" key="2">
    <citation type="journal article" date="2015" name="Data Brief">
        <title>Shoot transcriptome of the giant reed, Arundo donax.</title>
        <authorList>
            <person name="Barrero R.A."/>
            <person name="Guerrero F.D."/>
            <person name="Moolhuijzen P."/>
            <person name="Goolsby J.A."/>
            <person name="Tidwell J."/>
            <person name="Bellgard S.E."/>
            <person name="Bellgard M.I."/>
        </authorList>
    </citation>
    <scope>NUCLEOTIDE SEQUENCE</scope>
    <source>
        <tissue evidence="1">Shoot tissue taken approximately 20 cm above the soil surface</tissue>
    </source>
</reference>
<organism evidence="1">
    <name type="scientific">Arundo donax</name>
    <name type="common">Giant reed</name>
    <name type="synonym">Donax arundinaceus</name>
    <dbReference type="NCBI Taxonomy" id="35708"/>
    <lineage>
        <taxon>Eukaryota</taxon>
        <taxon>Viridiplantae</taxon>
        <taxon>Streptophyta</taxon>
        <taxon>Embryophyta</taxon>
        <taxon>Tracheophyta</taxon>
        <taxon>Spermatophyta</taxon>
        <taxon>Magnoliopsida</taxon>
        <taxon>Liliopsida</taxon>
        <taxon>Poales</taxon>
        <taxon>Poaceae</taxon>
        <taxon>PACMAD clade</taxon>
        <taxon>Arundinoideae</taxon>
        <taxon>Arundineae</taxon>
        <taxon>Arundo</taxon>
    </lineage>
</organism>
<protein>
    <submittedName>
        <fullName evidence="1">Uncharacterized protein</fullName>
    </submittedName>
</protein>
<proteinExistence type="predicted"/>
<sequence length="71" mass="7938">MGCSIICLSTIHQTLFMVELEGLIKTSGKLLNITMGTTPRSPSSIIVKMERKVTQVMFLSLPDIPFFRAQH</sequence>
<accession>A0A0A9CM62</accession>